<keyword evidence="2" id="KW-1185">Reference proteome</keyword>
<proteinExistence type="predicted"/>
<sequence length="86" mass="9234">MTFPVVLGQQSSDSLQPLLLLTGGGQKRSDQLSETRGANYRSPWTSRQVLESEAETDRGERMDGGRKGGGGRTYAVSCRARTATAS</sequence>
<organism evidence="1 2">
    <name type="scientific">Dallia pectoralis</name>
    <name type="common">Alaska blackfish</name>
    <dbReference type="NCBI Taxonomy" id="75939"/>
    <lineage>
        <taxon>Eukaryota</taxon>
        <taxon>Metazoa</taxon>
        <taxon>Chordata</taxon>
        <taxon>Craniata</taxon>
        <taxon>Vertebrata</taxon>
        <taxon>Euteleostomi</taxon>
        <taxon>Actinopterygii</taxon>
        <taxon>Neopterygii</taxon>
        <taxon>Teleostei</taxon>
        <taxon>Protacanthopterygii</taxon>
        <taxon>Esociformes</taxon>
        <taxon>Umbridae</taxon>
        <taxon>Dallia</taxon>
    </lineage>
</organism>
<name>A0ACC2FGG3_DALPE</name>
<evidence type="ECO:0000313" key="1">
    <source>
        <dbReference type="EMBL" id="KAJ7990421.1"/>
    </source>
</evidence>
<gene>
    <name evidence="1" type="ORF">DPEC_G00300130</name>
</gene>
<dbReference type="EMBL" id="CM055755">
    <property type="protein sequence ID" value="KAJ7990421.1"/>
    <property type="molecule type" value="Genomic_DNA"/>
</dbReference>
<dbReference type="Proteomes" id="UP001157502">
    <property type="component" value="Chromosome 28"/>
</dbReference>
<accession>A0ACC2FGG3</accession>
<comment type="caution">
    <text evidence="1">The sequence shown here is derived from an EMBL/GenBank/DDBJ whole genome shotgun (WGS) entry which is preliminary data.</text>
</comment>
<reference evidence="1" key="1">
    <citation type="submission" date="2021-05" db="EMBL/GenBank/DDBJ databases">
        <authorList>
            <person name="Pan Q."/>
            <person name="Jouanno E."/>
            <person name="Zahm M."/>
            <person name="Klopp C."/>
            <person name="Cabau C."/>
            <person name="Louis A."/>
            <person name="Berthelot C."/>
            <person name="Parey E."/>
            <person name="Roest Crollius H."/>
            <person name="Montfort J."/>
            <person name="Robinson-Rechavi M."/>
            <person name="Bouchez O."/>
            <person name="Lampietro C."/>
            <person name="Lopez Roques C."/>
            <person name="Donnadieu C."/>
            <person name="Postlethwait J."/>
            <person name="Bobe J."/>
            <person name="Dillon D."/>
            <person name="Chandos A."/>
            <person name="von Hippel F."/>
            <person name="Guiguen Y."/>
        </authorList>
    </citation>
    <scope>NUCLEOTIDE SEQUENCE</scope>
    <source>
        <strain evidence="1">YG-Jan2019</strain>
    </source>
</reference>
<protein>
    <submittedName>
        <fullName evidence="1">Uncharacterized protein</fullName>
    </submittedName>
</protein>
<evidence type="ECO:0000313" key="2">
    <source>
        <dbReference type="Proteomes" id="UP001157502"/>
    </source>
</evidence>